<dbReference type="EC" id="3.1.3.-" evidence="4"/>
<dbReference type="SMART" id="SM00855">
    <property type="entry name" value="PGAM"/>
    <property type="match status" value="1"/>
</dbReference>
<evidence type="ECO:0000256" key="3">
    <source>
        <dbReference type="SAM" id="MobiDB-lite"/>
    </source>
</evidence>
<dbReference type="RefSeq" id="WP_317562100.1">
    <property type="nucleotide sequence ID" value="NZ_JAWLIP010000008.1"/>
</dbReference>
<dbReference type="SUPFAM" id="SSF53254">
    <property type="entry name" value="Phosphoglycerate mutase-like"/>
    <property type="match status" value="1"/>
</dbReference>
<feature type="region of interest" description="Disordered" evidence="3">
    <location>
        <begin position="1"/>
        <end position="22"/>
    </location>
</feature>
<dbReference type="InterPro" id="IPR013078">
    <property type="entry name" value="His_Pase_superF_clade-1"/>
</dbReference>
<dbReference type="Pfam" id="PF00300">
    <property type="entry name" value="His_Phos_1"/>
    <property type="match status" value="1"/>
</dbReference>
<dbReference type="CDD" id="cd07067">
    <property type="entry name" value="HP_PGM_like"/>
    <property type="match status" value="1"/>
</dbReference>
<dbReference type="PANTHER" id="PTHR48100:SF1">
    <property type="entry name" value="HISTIDINE PHOSPHATASE FAMILY PROTEIN-RELATED"/>
    <property type="match status" value="1"/>
</dbReference>
<keyword evidence="5" id="KW-1185">Reference proteome</keyword>
<proteinExistence type="predicted"/>
<dbReference type="Gene3D" id="3.40.50.1240">
    <property type="entry name" value="Phosphoglycerate mutase-like"/>
    <property type="match status" value="1"/>
</dbReference>
<dbReference type="EMBL" id="JAWLIP010000008">
    <property type="protein sequence ID" value="MDV6228085.1"/>
    <property type="molecule type" value="Genomic_DNA"/>
</dbReference>
<keyword evidence="2" id="KW-0413">Isomerase</keyword>
<name>A0ABU4APA8_9HYPH</name>
<evidence type="ECO:0000313" key="5">
    <source>
        <dbReference type="Proteomes" id="UP001185659"/>
    </source>
</evidence>
<evidence type="ECO:0000256" key="1">
    <source>
        <dbReference type="ARBA" id="ARBA00023152"/>
    </source>
</evidence>
<keyword evidence="1" id="KW-0324">Glycolysis</keyword>
<comment type="caution">
    <text evidence="4">The sequence shown here is derived from an EMBL/GenBank/DDBJ whole genome shotgun (WGS) entry which is preliminary data.</text>
</comment>
<organism evidence="4 5">
    <name type="scientific">Nitratireductor aquimarinus</name>
    <dbReference type="NCBI Taxonomy" id="889300"/>
    <lineage>
        <taxon>Bacteria</taxon>
        <taxon>Pseudomonadati</taxon>
        <taxon>Pseudomonadota</taxon>
        <taxon>Alphaproteobacteria</taxon>
        <taxon>Hyphomicrobiales</taxon>
        <taxon>Phyllobacteriaceae</taxon>
        <taxon>Nitratireductor</taxon>
    </lineage>
</organism>
<gene>
    <name evidence="4" type="ORF">R2G56_17455</name>
</gene>
<dbReference type="InterPro" id="IPR001345">
    <property type="entry name" value="PG/BPGM_mutase_AS"/>
</dbReference>
<dbReference type="InterPro" id="IPR029033">
    <property type="entry name" value="His_PPase_superfam"/>
</dbReference>
<evidence type="ECO:0000313" key="4">
    <source>
        <dbReference type="EMBL" id="MDV6228085.1"/>
    </source>
</evidence>
<sequence length="242" mass="26398">MTDEMLARESGHAGDACEASGREPGLYPPILLIRHGETQWNRQGRLQGRRDAPLTLNGMRQCLAVAATVDAHMRTLPGDVCFWVSPLGRARQTASILADCWQIGFDRFIEAPDIAERAYGAWEGNTLSDVETDRPGEFRQHAADPWGYRVPGGESKDELFARIEGWLDGLDPHQAHVVVTHSGCFRAIRALCTGASRAATEAYREPQTTAFLLQSGSEREVAPPTALLQAFGVGGSGRTVEI</sequence>
<dbReference type="PROSITE" id="PS00175">
    <property type="entry name" value="PG_MUTASE"/>
    <property type="match status" value="1"/>
</dbReference>
<protein>
    <submittedName>
        <fullName evidence="4">Histidine phosphatase family protein</fullName>
        <ecNumber evidence="4">3.1.3.-</ecNumber>
    </submittedName>
</protein>
<keyword evidence="4" id="KW-0378">Hydrolase</keyword>
<evidence type="ECO:0000256" key="2">
    <source>
        <dbReference type="ARBA" id="ARBA00023235"/>
    </source>
</evidence>
<accession>A0ABU4APA8</accession>
<dbReference type="InterPro" id="IPR050275">
    <property type="entry name" value="PGM_Phosphatase"/>
</dbReference>
<feature type="compositionally biased region" description="Basic and acidic residues" evidence="3">
    <location>
        <begin position="1"/>
        <end position="12"/>
    </location>
</feature>
<dbReference type="PANTHER" id="PTHR48100">
    <property type="entry name" value="BROAD-SPECIFICITY PHOSPHATASE YOR283W-RELATED"/>
    <property type="match status" value="1"/>
</dbReference>
<dbReference type="GO" id="GO:0016787">
    <property type="term" value="F:hydrolase activity"/>
    <property type="evidence" value="ECO:0007669"/>
    <property type="project" value="UniProtKB-KW"/>
</dbReference>
<reference evidence="4 5" key="1">
    <citation type="submission" date="2023-10" db="EMBL/GenBank/DDBJ databases">
        <authorList>
            <person name="Venkata Ramana C."/>
            <person name="Sasikala C."/>
            <person name="Dhurka M."/>
        </authorList>
    </citation>
    <scope>NUCLEOTIDE SEQUENCE [LARGE SCALE GENOMIC DNA]</scope>
    <source>
        <strain evidence="4 5">KCTC 32151</strain>
    </source>
</reference>
<dbReference type="Proteomes" id="UP001185659">
    <property type="component" value="Unassembled WGS sequence"/>
</dbReference>